<organism evidence="1 2">
    <name type="scientific">Taxus chinensis</name>
    <name type="common">Chinese yew</name>
    <name type="synonym">Taxus wallichiana var. chinensis</name>
    <dbReference type="NCBI Taxonomy" id="29808"/>
    <lineage>
        <taxon>Eukaryota</taxon>
        <taxon>Viridiplantae</taxon>
        <taxon>Streptophyta</taxon>
        <taxon>Embryophyta</taxon>
        <taxon>Tracheophyta</taxon>
        <taxon>Spermatophyta</taxon>
        <taxon>Pinopsida</taxon>
        <taxon>Pinidae</taxon>
        <taxon>Conifers II</taxon>
        <taxon>Cupressales</taxon>
        <taxon>Taxaceae</taxon>
        <taxon>Taxus</taxon>
    </lineage>
</organism>
<proteinExistence type="predicted"/>
<name>A0AA38FMR3_TAXCH</name>
<reference evidence="1 2" key="1">
    <citation type="journal article" date="2021" name="Nat. Plants">
        <title>The Taxus genome provides insights into paclitaxel biosynthesis.</title>
        <authorList>
            <person name="Xiong X."/>
            <person name="Gou J."/>
            <person name="Liao Q."/>
            <person name="Li Y."/>
            <person name="Zhou Q."/>
            <person name="Bi G."/>
            <person name="Li C."/>
            <person name="Du R."/>
            <person name="Wang X."/>
            <person name="Sun T."/>
            <person name="Guo L."/>
            <person name="Liang H."/>
            <person name="Lu P."/>
            <person name="Wu Y."/>
            <person name="Zhang Z."/>
            <person name="Ro D.K."/>
            <person name="Shang Y."/>
            <person name="Huang S."/>
            <person name="Yan J."/>
        </authorList>
    </citation>
    <scope>NUCLEOTIDE SEQUENCE [LARGE SCALE GENOMIC DNA]</scope>
    <source>
        <strain evidence="1">Ta-2019</strain>
    </source>
</reference>
<protein>
    <submittedName>
        <fullName evidence="1">Uncharacterized protein</fullName>
    </submittedName>
</protein>
<dbReference type="Proteomes" id="UP000824469">
    <property type="component" value="Unassembled WGS sequence"/>
</dbReference>
<sequence>GKDQLCMRDRCSTPNCDSLWCSDPYGGVACGGGGPKWGPMLLAFIPVAESD</sequence>
<dbReference type="AlphaFoldDB" id="A0AA38FMR3"/>
<accession>A0AA38FMR3</accession>
<feature type="non-terminal residue" evidence="1">
    <location>
        <position position="51"/>
    </location>
</feature>
<comment type="caution">
    <text evidence="1">The sequence shown here is derived from an EMBL/GenBank/DDBJ whole genome shotgun (WGS) entry which is preliminary data.</text>
</comment>
<feature type="non-terminal residue" evidence="1">
    <location>
        <position position="1"/>
    </location>
</feature>
<evidence type="ECO:0000313" key="2">
    <source>
        <dbReference type="Proteomes" id="UP000824469"/>
    </source>
</evidence>
<evidence type="ECO:0000313" key="1">
    <source>
        <dbReference type="EMBL" id="KAH9306794.1"/>
    </source>
</evidence>
<keyword evidence="2" id="KW-1185">Reference proteome</keyword>
<dbReference type="EMBL" id="JAHRHJ020000008">
    <property type="protein sequence ID" value="KAH9306794.1"/>
    <property type="molecule type" value="Genomic_DNA"/>
</dbReference>
<gene>
    <name evidence="1" type="ORF">KI387_011198</name>
</gene>